<sequence>MEVLFAIGVLTIGLMGVAFILPVATNNAAMALQDDRAVEEVNNRIATDLAKLKQNISFLTQAVNAHTTRNFFYTTSPPHPAVVLQDKGFYANGAMLPGTLDRFTSVSLDQLPRAFCIDPWFLSSANTLRFNGATTDANGYDRTLFPCYDPQYVPAISPTNAIAESHAETWTWPAYTNRSQPGAGANIPARTVRWNTPRFVRLSLPAIAQNDTPALAASRFFSTSGDDLSIVTASDSTLGAGLFVQRSTNDMRSLTKSTVTGRYSSMVMMSQSARGSNSYDAAVVTMKDRRLVTVPGGEILPSGDDLKHQLVPHAWAAPGSPNPPDNQLTYPGEVMGYVTYAANVIRGGGGGEFIFRTSGATYPDVKEGGWICLMRQEYRRDPYSIPHSSAPAVVPPTISSRLDKLTPTARSAVFDNEPTGPLHFAWFQITSVTAEPTLDNSVPTRPVYDTQVTVRGPDWVFHPSQIQPAINGNGHFGPPYRTGEVVPPGATTEYSYTAATGHPDLGTIVVVMPDVISVKQFPFQF</sequence>
<dbReference type="EMBL" id="CP036264">
    <property type="protein sequence ID" value="QEF99443.1"/>
    <property type="molecule type" value="Genomic_DNA"/>
</dbReference>
<dbReference type="Proteomes" id="UP000321353">
    <property type="component" value="Chromosome"/>
</dbReference>
<accession>A0A5B9MF45</accession>
<dbReference type="KEGG" id="smam:Mal15_35080"/>
<reference evidence="1 2" key="1">
    <citation type="submission" date="2019-02" db="EMBL/GenBank/DDBJ databases">
        <title>Planctomycetal bacteria perform biofilm scaping via a novel small molecule.</title>
        <authorList>
            <person name="Jeske O."/>
            <person name="Boedeker C."/>
            <person name="Wiegand S."/>
            <person name="Breitling P."/>
            <person name="Kallscheuer N."/>
            <person name="Jogler M."/>
            <person name="Rohde M."/>
            <person name="Petersen J."/>
            <person name="Medema M.H."/>
            <person name="Surup F."/>
            <person name="Jogler C."/>
        </authorList>
    </citation>
    <scope>NUCLEOTIDE SEQUENCE [LARGE SCALE GENOMIC DNA]</scope>
    <source>
        <strain evidence="1 2">Mal15</strain>
    </source>
</reference>
<evidence type="ECO:0000313" key="2">
    <source>
        <dbReference type="Proteomes" id="UP000321353"/>
    </source>
</evidence>
<gene>
    <name evidence="1" type="ORF">Mal15_35080</name>
</gene>
<name>A0A5B9MF45_9BACT</name>
<protein>
    <submittedName>
        <fullName evidence="1">Uncharacterized protein</fullName>
    </submittedName>
</protein>
<proteinExistence type="predicted"/>
<dbReference type="AlphaFoldDB" id="A0A5B9MF45"/>
<organism evidence="1 2">
    <name type="scientific">Stieleria maiorica</name>
    <dbReference type="NCBI Taxonomy" id="2795974"/>
    <lineage>
        <taxon>Bacteria</taxon>
        <taxon>Pseudomonadati</taxon>
        <taxon>Planctomycetota</taxon>
        <taxon>Planctomycetia</taxon>
        <taxon>Pirellulales</taxon>
        <taxon>Pirellulaceae</taxon>
        <taxon>Stieleria</taxon>
    </lineage>
</organism>
<evidence type="ECO:0000313" key="1">
    <source>
        <dbReference type="EMBL" id="QEF99443.1"/>
    </source>
</evidence>
<keyword evidence="2" id="KW-1185">Reference proteome</keyword>